<dbReference type="EMBL" id="CALOZG010000009">
    <property type="protein sequence ID" value="CAH4029633.1"/>
    <property type="molecule type" value="Genomic_DNA"/>
</dbReference>
<dbReference type="Proteomes" id="UP001152562">
    <property type="component" value="Unassembled WGS sequence"/>
</dbReference>
<dbReference type="AlphaFoldDB" id="A0A9P0TIY0"/>
<evidence type="ECO:0000313" key="2">
    <source>
        <dbReference type="Proteomes" id="UP001152562"/>
    </source>
</evidence>
<evidence type="ECO:0000313" key="1">
    <source>
        <dbReference type="EMBL" id="CAH4029633.1"/>
    </source>
</evidence>
<accession>A0A9P0TIY0</accession>
<sequence>MIGVVEVARASARSSQDQGLCADARQGHSFSVPLAAVRPSPPASAPLSCPVRLGSAQIFATVCPPRPICRGQTVKQTLK</sequence>
<proteinExistence type="predicted"/>
<reference evidence="1" key="1">
    <citation type="submission" date="2022-05" db="EMBL/GenBank/DDBJ databases">
        <authorList>
            <person name="Okamura Y."/>
        </authorList>
    </citation>
    <scope>NUCLEOTIDE SEQUENCE</scope>
</reference>
<keyword evidence="2" id="KW-1185">Reference proteome</keyword>
<comment type="caution">
    <text evidence="1">The sequence shown here is derived from an EMBL/GenBank/DDBJ whole genome shotgun (WGS) entry which is preliminary data.</text>
</comment>
<gene>
    <name evidence="1" type="ORF">PIBRA_LOCUS6368</name>
</gene>
<name>A0A9P0TIY0_PIEBR</name>
<organism evidence="1 2">
    <name type="scientific">Pieris brassicae</name>
    <name type="common">White butterfly</name>
    <name type="synonym">Large white butterfly</name>
    <dbReference type="NCBI Taxonomy" id="7116"/>
    <lineage>
        <taxon>Eukaryota</taxon>
        <taxon>Metazoa</taxon>
        <taxon>Ecdysozoa</taxon>
        <taxon>Arthropoda</taxon>
        <taxon>Hexapoda</taxon>
        <taxon>Insecta</taxon>
        <taxon>Pterygota</taxon>
        <taxon>Neoptera</taxon>
        <taxon>Endopterygota</taxon>
        <taxon>Lepidoptera</taxon>
        <taxon>Glossata</taxon>
        <taxon>Ditrysia</taxon>
        <taxon>Papilionoidea</taxon>
        <taxon>Pieridae</taxon>
        <taxon>Pierinae</taxon>
        <taxon>Pieris</taxon>
    </lineage>
</organism>
<protein>
    <submittedName>
        <fullName evidence="1">Uncharacterized protein</fullName>
    </submittedName>
</protein>